<reference evidence="2 3" key="1">
    <citation type="journal article" date="2014" name="Int. J. Syst. Evol. Microbiol.">
        <title>Complete genome sequence of Corynebacterium casei LMG S-19264T (=DSM 44701T), isolated from a smear-ripened cheese.</title>
        <authorList>
            <consortium name="US DOE Joint Genome Institute (JGI-PGF)"/>
            <person name="Walter F."/>
            <person name="Albersmeier A."/>
            <person name="Kalinowski J."/>
            <person name="Ruckert C."/>
        </authorList>
    </citation>
    <scope>NUCLEOTIDE SEQUENCE [LARGE SCALE GENOMIC DNA]</scope>
    <source>
        <strain evidence="2 3">CGMCC 1.15896</strain>
    </source>
</reference>
<keyword evidence="3" id="KW-1185">Reference proteome</keyword>
<dbReference type="Proteomes" id="UP000596977">
    <property type="component" value="Unassembled WGS sequence"/>
</dbReference>
<organism evidence="2 3">
    <name type="scientific">Pelagibacterium lentulum</name>
    <dbReference type="NCBI Taxonomy" id="2029865"/>
    <lineage>
        <taxon>Bacteria</taxon>
        <taxon>Pseudomonadati</taxon>
        <taxon>Pseudomonadota</taxon>
        <taxon>Alphaproteobacteria</taxon>
        <taxon>Hyphomicrobiales</taxon>
        <taxon>Devosiaceae</taxon>
        <taxon>Pelagibacterium</taxon>
    </lineage>
</organism>
<dbReference type="EMBL" id="BMKB01000006">
    <property type="protein sequence ID" value="GGA60372.1"/>
    <property type="molecule type" value="Genomic_DNA"/>
</dbReference>
<keyword evidence="1" id="KW-0812">Transmembrane</keyword>
<sequence>MIAVRQGKSDTLPAQIKPTSARMATGGQITAPRTLEVARWLSSSLDVSSLRTRYALKLITLCVSVLILIPVSRGC</sequence>
<keyword evidence="1" id="KW-0472">Membrane</keyword>
<evidence type="ECO:0000313" key="2">
    <source>
        <dbReference type="EMBL" id="GGA60372.1"/>
    </source>
</evidence>
<name>A0A916RK53_9HYPH</name>
<accession>A0A916RK53</accession>
<comment type="caution">
    <text evidence="2">The sequence shown here is derived from an EMBL/GenBank/DDBJ whole genome shotgun (WGS) entry which is preliminary data.</text>
</comment>
<keyword evidence="1" id="KW-1133">Transmembrane helix</keyword>
<evidence type="ECO:0000313" key="3">
    <source>
        <dbReference type="Proteomes" id="UP000596977"/>
    </source>
</evidence>
<dbReference type="AlphaFoldDB" id="A0A916RK53"/>
<gene>
    <name evidence="2" type="ORF">GCM10011499_33270</name>
</gene>
<feature type="transmembrane region" description="Helical" evidence="1">
    <location>
        <begin position="54"/>
        <end position="72"/>
    </location>
</feature>
<protein>
    <submittedName>
        <fullName evidence="2">Uncharacterized protein</fullName>
    </submittedName>
</protein>
<evidence type="ECO:0000256" key="1">
    <source>
        <dbReference type="SAM" id="Phobius"/>
    </source>
</evidence>
<proteinExistence type="predicted"/>